<dbReference type="Proteomes" id="UP000247810">
    <property type="component" value="Unassembled WGS sequence"/>
</dbReference>
<feature type="region of interest" description="Disordered" evidence="1">
    <location>
        <begin position="100"/>
        <end position="163"/>
    </location>
</feature>
<proteinExistence type="predicted"/>
<accession>A0A319DIR6</accession>
<sequence>MARGGPLGLAPETLWFLRESVCPANAALPQHRLSLRLNGPPGGELGKDESTGGQWPVGMWMHETRAVRATRSRLTVFAALGIPEFDHFLWVEARPSCQSPNTSTAILPGSSQAPSSSGDAIRRFGRKHHPLRPEKEMEFQSSIRSQARQNRPPLQGLAAPVPKVEGALGRSRLRCSTNNGSVFPIDAAQQWP</sequence>
<evidence type="ECO:0000313" key="3">
    <source>
        <dbReference type="Proteomes" id="UP000247810"/>
    </source>
</evidence>
<dbReference type="VEuPathDB" id="FungiDB:BO71DRAFT_430485"/>
<gene>
    <name evidence="2" type="ORF">BO71DRAFT_430485</name>
</gene>
<evidence type="ECO:0000256" key="1">
    <source>
        <dbReference type="SAM" id="MobiDB-lite"/>
    </source>
</evidence>
<keyword evidence="3" id="KW-1185">Reference proteome</keyword>
<evidence type="ECO:0000313" key="2">
    <source>
        <dbReference type="EMBL" id="PYH93947.1"/>
    </source>
</evidence>
<feature type="compositionally biased region" description="Polar residues" evidence="1">
    <location>
        <begin position="139"/>
        <end position="149"/>
    </location>
</feature>
<protein>
    <submittedName>
        <fullName evidence="2">Uncharacterized protein</fullName>
    </submittedName>
</protein>
<reference evidence="2 3" key="1">
    <citation type="submission" date="2018-02" db="EMBL/GenBank/DDBJ databases">
        <title>The genomes of Aspergillus section Nigri reveals drivers in fungal speciation.</title>
        <authorList>
            <consortium name="DOE Joint Genome Institute"/>
            <person name="Vesth T.C."/>
            <person name="Nybo J."/>
            <person name="Theobald S."/>
            <person name="Brandl J."/>
            <person name="Frisvad J.C."/>
            <person name="Nielsen K.F."/>
            <person name="Lyhne E.K."/>
            <person name="Kogle M.E."/>
            <person name="Kuo A."/>
            <person name="Riley R."/>
            <person name="Clum A."/>
            <person name="Nolan M."/>
            <person name="Lipzen A."/>
            <person name="Salamov A."/>
            <person name="Henrissat B."/>
            <person name="Wiebenga A."/>
            <person name="De vries R.P."/>
            <person name="Grigoriev I.V."/>
            <person name="Mortensen U.H."/>
            <person name="Andersen M.R."/>
            <person name="Baker S.E."/>
        </authorList>
    </citation>
    <scope>NUCLEOTIDE SEQUENCE [LARGE SCALE GENOMIC DNA]</scope>
    <source>
        <strain evidence="2 3">CBS 707.79</strain>
    </source>
</reference>
<dbReference type="EMBL" id="KZ825882">
    <property type="protein sequence ID" value="PYH93947.1"/>
    <property type="molecule type" value="Genomic_DNA"/>
</dbReference>
<dbReference type="AlphaFoldDB" id="A0A319DIR6"/>
<feature type="compositionally biased region" description="Polar residues" evidence="1">
    <location>
        <begin position="100"/>
        <end position="118"/>
    </location>
</feature>
<organism evidence="2 3">
    <name type="scientific">Aspergillus ellipticus CBS 707.79</name>
    <dbReference type="NCBI Taxonomy" id="1448320"/>
    <lineage>
        <taxon>Eukaryota</taxon>
        <taxon>Fungi</taxon>
        <taxon>Dikarya</taxon>
        <taxon>Ascomycota</taxon>
        <taxon>Pezizomycotina</taxon>
        <taxon>Eurotiomycetes</taxon>
        <taxon>Eurotiomycetidae</taxon>
        <taxon>Eurotiales</taxon>
        <taxon>Aspergillaceae</taxon>
        <taxon>Aspergillus</taxon>
        <taxon>Aspergillus subgen. Circumdati</taxon>
    </lineage>
</organism>
<name>A0A319DIR6_9EURO</name>